<feature type="region of interest" description="Disordered" evidence="1">
    <location>
        <begin position="71"/>
        <end position="108"/>
    </location>
</feature>
<dbReference type="EMBL" id="SRPO01001007">
    <property type="protein sequence ID" value="KAG5927475.1"/>
    <property type="molecule type" value="Genomic_DNA"/>
</dbReference>
<accession>A0A9P7M162</accession>
<dbReference type="Proteomes" id="UP000706124">
    <property type="component" value="Unassembled WGS sequence"/>
</dbReference>
<evidence type="ECO:0000256" key="1">
    <source>
        <dbReference type="SAM" id="MobiDB-lite"/>
    </source>
</evidence>
<proteinExistence type="predicted"/>
<protein>
    <submittedName>
        <fullName evidence="2">Uncharacterized protein</fullName>
    </submittedName>
</protein>
<sequence length="307" mass="33576">MGDDDATRCNRVSLGSQSDELEAAEEAASCRSPLDKGKEKYTVSSINRPQSSGDALLGYALSDLAIFGTETGQKGTESSRSVSSYTAHQSSYGSHMPSHGEPLTSSGQTFRFANDANATTRTEAQFNVFVQGSGFSDSKHLGHLVAQPSKAAKPLKQRSLDGIDVVELLSRPERCEPPPRLEYDKLTSVEAARLHEALFGSEIPRPVWDQLLDFNADFFVRPETSSEECKAHMGTPNVKEARSIWLQQWSDVLSSYTNEVWGDLGSLAKDAEREIEKSGQDNVASNAGLRALERLRLVLAHVRGHHP</sequence>
<feature type="compositionally biased region" description="Polar residues" evidence="1">
    <location>
        <begin position="42"/>
        <end position="52"/>
    </location>
</feature>
<feature type="region of interest" description="Disordered" evidence="1">
    <location>
        <begin position="1"/>
        <end position="52"/>
    </location>
</feature>
<name>A0A9P7M162_9HYPO</name>
<dbReference type="AlphaFoldDB" id="A0A9P7M162"/>
<keyword evidence="3" id="KW-1185">Reference proteome</keyword>
<gene>
    <name evidence="2" type="ORF">E4U60_000148</name>
</gene>
<comment type="caution">
    <text evidence="2">The sequence shown here is derived from an EMBL/GenBank/DDBJ whole genome shotgun (WGS) entry which is preliminary data.</text>
</comment>
<evidence type="ECO:0000313" key="2">
    <source>
        <dbReference type="EMBL" id="KAG5927475.1"/>
    </source>
</evidence>
<dbReference type="OrthoDB" id="5337545at2759"/>
<evidence type="ECO:0000313" key="3">
    <source>
        <dbReference type="Proteomes" id="UP000706124"/>
    </source>
</evidence>
<organism evidence="2 3">
    <name type="scientific">Claviceps pazoutovae</name>
    <dbReference type="NCBI Taxonomy" id="1649127"/>
    <lineage>
        <taxon>Eukaryota</taxon>
        <taxon>Fungi</taxon>
        <taxon>Dikarya</taxon>
        <taxon>Ascomycota</taxon>
        <taxon>Pezizomycotina</taxon>
        <taxon>Sordariomycetes</taxon>
        <taxon>Hypocreomycetidae</taxon>
        <taxon>Hypocreales</taxon>
        <taxon>Clavicipitaceae</taxon>
        <taxon>Claviceps</taxon>
    </lineage>
</organism>
<reference evidence="2 3" key="1">
    <citation type="journal article" date="2020" name="bioRxiv">
        <title>Whole genome comparisons of ergot fungi reveals the divergence and evolution of species within the genus Claviceps are the result of varying mechanisms driving genome evolution and host range expansion.</title>
        <authorList>
            <person name="Wyka S.A."/>
            <person name="Mondo S.J."/>
            <person name="Liu M."/>
            <person name="Dettman J."/>
            <person name="Nalam V."/>
            <person name="Broders K.D."/>
        </authorList>
    </citation>
    <scope>NUCLEOTIDE SEQUENCE [LARGE SCALE GENOMIC DNA]</scope>
    <source>
        <strain evidence="2 3">CCC 1485</strain>
    </source>
</reference>
<feature type="compositionally biased region" description="Polar residues" evidence="1">
    <location>
        <begin position="71"/>
        <end position="93"/>
    </location>
</feature>